<dbReference type="PANTHER" id="PTHR45613">
    <property type="entry name" value="PENTATRICOPEPTIDE REPEAT-CONTAINING PROTEIN"/>
    <property type="match status" value="1"/>
</dbReference>
<dbReference type="Pfam" id="PF01535">
    <property type="entry name" value="PPR"/>
    <property type="match status" value="1"/>
</dbReference>
<name>A0A834SV88_9FABA</name>
<evidence type="ECO:0000313" key="3">
    <source>
        <dbReference type="EMBL" id="KAF7811148.1"/>
    </source>
</evidence>
<dbReference type="AlphaFoldDB" id="A0A834SV88"/>
<comment type="caution">
    <text evidence="3">The sequence shown here is derived from an EMBL/GenBank/DDBJ whole genome shotgun (WGS) entry which is preliminary data.</text>
</comment>
<proteinExistence type="predicted"/>
<feature type="repeat" description="PPR" evidence="2">
    <location>
        <begin position="208"/>
        <end position="242"/>
    </location>
</feature>
<dbReference type="OrthoDB" id="185373at2759"/>
<gene>
    <name evidence="3" type="ORF">G2W53_032124</name>
</gene>
<dbReference type="PROSITE" id="PS51375">
    <property type="entry name" value="PPR"/>
    <property type="match status" value="4"/>
</dbReference>
<feature type="repeat" description="PPR" evidence="2">
    <location>
        <begin position="173"/>
        <end position="207"/>
    </location>
</feature>
<dbReference type="Gene3D" id="1.25.40.10">
    <property type="entry name" value="Tetratricopeptide repeat domain"/>
    <property type="match status" value="2"/>
</dbReference>
<dbReference type="Proteomes" id="UP000634136">
    <property type="component" value="Unassembled WGS sequence"/>
</dbReference>
<reference evidence="3" key="1">
    <citation type="submission" date="2020-09" db="EMBL/GenBank/DDBJ databases">
        <title>Genome-Enabled Discovery of Anthraquinone Biosynthesis in Senna tora.</title>
        <authorList>
            <person name="Kang S.-H."/>
            <person name="Pandey R.P."/>
            <person name="Lee C.-M."/>
            <person name="Sim J.-S."/>
            <person name="Jeong J.-T."/>
            <person name="Choi B.-S."/>
            <person name="Jung M."/>
            <person name="Ginzburg D."/>
            <person name="Zhao K."/>
            <person name="Won S.Y."/>
            <person name="Oh T.-J."/>
            <person name="Yu Y."/>
            <person name="Kim N.-H."/>
            <person name="Lee O.R."/>
            <person name="Lee T.-H."/>
            <person name="Bashyal P."/>
            <person name="Kim T.-S."/>
            <person name="Lee W.-H."/>
            <person name="Kawkins C."/>
            <person name="Kim C.-K."/>
            <person name="Kim J.S."/>
            <person name="Ahn B.O."/>
            <person name="Rhee S.Y."/>
            <person name="Sohng J.K."/>
        </authorList>
    </citation>
    <scope>NUCLEOTIDE SEQUENCE</scope>
    <source>
        <tissue evidence="3">Leaf</tissue>
    </source>
</reference>
<evidence type="ECO:0000256" key="1">
    <source>
        <dbReference type="ARBA" id="ARBA00022737"/>
    </source>
</evidence>
<keyword evidence="1" id="KW-0677">Repeat</keyword>
<dbReference type="PANTHER" id="PTHR45613:SF475">
    <property type="entry name" value="PENTACOTRIPEPTIDE-REPEAT REGION OF PRORP DOMAIN-CONTAINING PROTEIN"/>
    <property type="match status" value="1"/>
</dbReference>
<keyword evidence="4" id="KW-1185">Reference proteome</keyword>
<dbReference type="Pfam" id="PF13041">
    <property type="entry name" value="PPR_2"/>
    <property type="match status" value="2"/>
</dbReference>
<dbReference type="InterPro" id="IPR011990">
    <property type="entry name" value="TPR-like_helical_dom_sf"/>
</dbReference>
<protein>
    <submittedName>
        <fullName evidence="3">Pentatricopeptide repeat-containing protein</fullName>
    </submittedName>
</protein>
<sequence length="388" mass="44243">MFMFSRFRQACRYHFYCTIQSSYSTFPSISRDRSRSLLSRLKVERNPERILEILRSSTLTPVAHIDRICFSVAITKLTDRKHFNGIREFIEELKTTRIDLRNEDFMCHAIIWYGQAKMLDDAIRSFEQMDELGIPRSVKSLNALLIACSVCENYKEECRIFLEFPKVYGIEPNLDTYNAAVKAFCIMGSSSSAFSLLAEMDKNFVKPDATTFGNLLTGFYIEEKLEDVGKVLKVMEQYGIKPGIDTYNIRIQSLCKLKRSEEAKALVDGMMSRGVKPNSTSYCNLIHGFCKEGNYEAAKNLLVDMRTKAIRPSANCYFVLASFLIEGGDFVSAFLVSQKSIENGWVPPYSLMTKLVKGLVSISKVDDARNIVKTIKQKFKNDDLTLII</sequence>
<evidence type="ECO:0000313" key="4">
    <source>
        <dbReference type="Proteomes" id="UP000634136"/>
    </source>
</evidence>
<organism evidence="3 4">
    <name type="scientific">Senna tora</name>
    <dbReference type="NCBI Taxonomy" id="362788"/>
    <lineage>
        <taxon>Eukaryota</taxon>
        <taxon>Viridiplantae</taxon>
        <taxon>Streptophyta</taxon>
        <taxon>Embryophyta</taxon>
        <taxon>Tracheophyta</taxon>
        <taxon>Spermatophyta</taxon>
        <taxon>Magnoliopsida</taxon>
        <taxon>eudicotyledons</taxon>
        <taxon>Gunneridae</taxon>
        <taxon>Pentapetalae</taxon>
        <taxon>rosids</taxon>
        <taxon>fabids</taxon>
        <taxon>Fabales</taxon>
        <taxon>Fabaceae</taxon>
        <taxon>Caesalpinioideae</taxon>
        <taxon>Cassia clade</taxon>
        <taxon>Senna</taxon>
    </lineage>
</organism>
<evidence type="ECO:0000256" key="2">
    <source>
        <dbReference type="PROSITE-ProRule" id="PRU00708"/>
    </source>
</evidence>
<dbReference type="NCBIfam" id="TIGR00756">
    <property type="entry name" value="PPR"/>
    <property type="match status" value="3"/>
</dbReference>
<feature type="repeat" description="PPR" evidence="2">
    <location>
        <begin position="278"/>
        <end position="312"/>
    </location>
</feature>
<dbReference type="InterPro" id="IPR002885">
    <property type="entry name" value="PPR_rpt"/>
</dbReference>
<feature type="repeat" description="PPR" evidence="2">
    <location>
        <begin position="243"/>
        <end position="277"/>
    </location>
</feature>
<dbReference type="EMBL" id="JAAIUW010000010">
    <property type="protein sequence ID" value="KAF7811148.1"/>
    <property type="molecule type" value="Genomic_DNA"/>
</dbReference>
<accession>A0A834SV88</accession>